<dbReference type="Proteomes" id="UP000332933">
    <property type="component" value="Unassembled WGS sequence"/>
</dbReference>
<protein>
    <submittedName>
        <fullName evidence="11">Aste57867_14336 protein</fullName>
    </submittedName>
</protein>
<evidence type="ECO:0000256" key="1">
    <source>
        <dbReference type="ARBA" id="ARBA00004308"/>
    </source>
</evidence>
<keyword evidence="8" id="KW-0732">Signal</keyword>
<evidence type="ECO:0000256" key="8">
    <source>
        <dbReference type="SAM" id="SignalP"/>
    </source>
</evidence>
<keyword evidence="12" id="KW-1185">Reference proteome</keyword>
<feature type="coiled-coil region" evidence="5">
    <location>
        <begin position="385"/>
        <end position="437"/>
    </location>
</feature>
<evidence type="ECO:0000313" key="12">
    <source>
        <dbReference type="Proteomes" id="UP000332933"/>
    </source>
</evidence>
<dbReference type="PROSITE" id="PS51469">
    <property type="entry name" value="SUN"/>
    <property type="match status" value="1"/>
</dbReference>
<dbReference type="GO" id="GO:0005737">
    <property type="term" value="C:cytoplasm"/>
    <property type="evidence" value="ECO:0007669"/>
    <property type="project" value="TreeGrafter"/>
</dbReference>
<dbReference type="PANTHER" id="PTHR12953:SF0">
    <property type="entry name" value="SUN DOMAIN-CONTAINING OSSIFICATION FACTOR"/>
    <property type="match status" value="1"/>
</dbReference>
<dbReference type="OrthoDB" id="266334at2759"/>
<dbReference type="AlphaFoldDB" id="A0A485L0C9"/>
<evidence type="ECO:0000313" key="11">
    <source>
        <dbReference type="EMBL" id="VFT91160.1"/>
    </source>
</evidence>
<keyword evidence="3 7" id="KW-1133">Transmembrane helix</keyword>
<keyword evidence="5" id="KW-0175">Coiled coil</keyword>
<sequence length="615" mass="67123">MRLGWVRWGAVAALWALAADCIILPDEADRTGDTTGVRVPTPVPTPAAPTPVPDVPAPAPAAVKHVHVIEDDDDTSGDIAENVAELDVELDRVHSKEVQDSDGGQRMNYASKDSGATVLDHAPGTKGSVNLLVPDKDRYMLIPCANDKKWVVIGLSEDIHADAIVVANYEKFSSPIREFLILGSLSYPSETWIVLGNFTTVHKSGEQLFDFHEKHHVRYIKLRMMSHYGSEYYCTMSQVKVHGLTLSQVISQLEKETIDPPSTAVVASPVSSPTPPPVAVATEPAVCPRPRAVNIFLVQDMATKNATTESESCVAPRPSQPTSPSTAGNATTNATTTNATKPVSHVAANHSAVEAANVAKPEDDKPPPPATGTPAGSGSGLDNFYIRMSKKLQSLESNLSGVERAMHEWQKNSGKDMEQLQGQVASLVQGMDALKLQVETELTFLTNASNTYAALLHAVHQDNMALRVEVQLLWDVIRTMKAGIMVAIILSAALIVFFLCRWVFRCLSACHRRAARREWFRRLDAADTDTSDAADDDLDINPLTHPMNHRVDRKLRFGTSYDDGAIQRNTMYRRIVNGFRQHHVQTTRGKKGLPPTRRASVFAKSPDASLLSTLS</sequence>
<reference evidence="10" key="2">
    <citation type="submission" date="2019-06" db="EMBL/GenBank/DDBJ databases">
        <title>Genomics analysis of Aphanomyces spp. identifies a new class of oomycete effector associated with host adaptation.</title>
        <authorList>
            <person name="Gaulin E."/>
        </authorList>
    </citation>
    <scope>NUCLEOTIDE SEQUENCE</scope>
    <source>
        <strain evidence="10">CBS 578.67</strain>
    </source>
</reference>
<reference evidence="11 12" key="1">
    <citation type="submission" date="2019-03" db="EMBL/GenBank/DDBJ databases">
        <authorList>
            <person name="Gaulin E."/>
            <person name="Dumas B."/>
        </authorList>
    </citation>
    <scope>NUCLEOTIDE SEQUENCE [LARGE SCALE GENOMIC DNA]</scope>
    <source>
        <strain evidence="11">CBS 568.67</strain>
    </source>
</reference>
<dbReference type="GO" id="GO:0016020">
    <property type="term" value="C:membrane"/>
    <property type="evidence" value="ECO:0007669"/>
    <property type="project" value="InterPro"/>
</dbReference>
<evidence type="ECO:0000313" key="10">
    <source>
        <dbReference type="EMBL" id="KAF0694812.1"/>
    </source>
</evidence>
<feature type="chain" id="PRO_5033437179" evidence="8">
    <location>
        <begin position="22"/>
        <end position="615"/>
    </location>
</feature>
<evidence type="ECO:0000256" key="5">
    <source>
        <dbReference type="SAM" id="Coils"/>
    </source>
</evidence>
<evidence type="ECO:0000259" key="9">
    <source>
        <dbReference type="PROSITE" id="PS51469"/>
    </source>
</evidence>
<keyword evidence="4 7" id="KW-0472">Membrane</keyword>
<feature type="signal peptide" evidence="8">
    <location>
        <begin position="1"/>
        <end position="21"/>
    </location>
</feature>
<dbReference type="InterPro" id="IPR045120">
    <property type="entry name" value="Suco/Slp1-like"/>
</dbReference>
<evidence type="ECO:0000256" key="4">
    <source>
        <dbReference type="ARBA" id="ARBA00023136"/>
    </source>
</evidence>
<dbReference type="GO" id="GO:0034975">
    <property type="term" value="P:protein folding in endoplasmic reticulum"/>
    <property type="evidence" value="ECO:0007669"/>
    <property type="project" value="TreeGrafter"/>
</dbReference>
<comment type="subcellular location">
    <subcellularLocation>
        <location evidence="1">Endomembrane system</location>
    </subcellularLocation>
</comment>
<gene>
    <name evidence="11" type="primary">Aste57867_14336</name>
    <name evidence="10" type="ORF">As57867_014282</name>
    <name evidence="11" type="ORF">ASTE57867_14336</name>
</gene>
<feature type="region of interest" description="Disordered" evidence="6">
    <location>
        <begin position="307"/>
        <end position="339"/>
    </location>
</feature>
<feature type="transmembrane region" description="Helical" evidence="7">
    <location>
        <begin position="482"/>
        <end position="504"/>
    </location>
</feature>
<keyword evidence="2 7" id="KW-0812">Transmembrane</keyword>
<dbReference type="InterPro" id="IPR012919">
    <property type="entry name" value="SUN_dom"/>
</dbReference>
<evidence type="ECO:0000256" key="7">
    <source>
        <dbReference type="SAM" id="Phobius"/>
    </source>
</evidence>
<dbReference type="EMBL" id="VJMH01005538">
    <property type="protein sequence ID" value="KAF0694812.1"/>
    <property type="molecule type" value="Genomic_DNA"/>
</dbReference>
<feature type="compositionally biased region" description="Low complexity" evidence="6">
    <location>
        <begin position="326"/>
        <end position="339"/>
    </location>
</feature>
<evidence type="ECO:0000256" key="3">
    <source>
        <dbReference type="ARBA" id="ARBA00022989"/>
    </source>
</evidence>
<dbReference type="SUPFAM" id="SSF49785">
    <property type="entry name" value="Galactose-binding domain-like"/>
    <property type="match status" value="1"/>
</dbReference>
<dbReference type="InterPro" id="IPR008979">
    <property type="entry name" value="Galactose-bd-like_sf"/>
</dbReference>
<feature type="domain" description="SUN" evidence="9">
    <location>
        <begin position="85"/>
        <end position="246"/>
    </location>
</feature>
<dbReference type="Pfam" id="PF07738">
    <property type="entry name" value="Sad1_UNC"/>
    <property type="match status" value="1"/>
</dbReference>
<dbReference type="EMBL" id="CAADRA010005559">
    <property type="protein sequence ID" value="VFT91160.1"/>
    <property type="molecule type" value="Genomic_DNA"/>
</dbReference>
<dbReference type="PANTHER" id="PTHR12953">
    <property type="entry name" value="MEMBRANE PROTEIN CH1 RELATED"/>
    <property type="match status" value="1"/>
</dbReference>
<dbReference type="Gene3D" id="2.60.120.260">
    <property type="entry name" value="Galactose-binding domain-like"/>
    <property type="match status" value="1"/>
</dbReference>
<accession>A0A485L0C9</accession>
<proteinExistence type="predicted"/>
<evidence type="ECO:0000256" key="6">
    <source>
        <dbReference type="SAM" id="MobiDB-lite"/>
    </source>
</evidence>
<dbReference type="GO" id="GO:0012505">
    <property type="term" value="C:endomembrane system"/>
    <property type="evidence" value="ECO:0007669"/>
    <property type="project" value="UniProtKB-SubCell"/>
</dbReference>
<evidence type="ECO:0000256" key="2">
    <source>
        <dbReference type="ARBA" id="ARBA00022692"/>
    </source>
</evidence>
<feature type="region of interest" description="Disordered" evidence="6">
    <location>
        <begin position="356"/>
        <end position="379"/>
    </location>
</feature>
<name>A0A485L0C9_9STRA</name>
<organism evidence="11 12">
    <name type="scientific">Aphanomyces stellatus</name>
    <dbReference type="NCBI Taxonomy" id="120398"/>
    <lineage>
        <taxon>Eukaryota</taxon>
        <taxon>Sar</taxon>
        <taxon>Stramenopiles</taxon>
        <taxon>Oomycota</taxon>
        <taxon>Saprolegniomycetes</taxon>
        <taxon>Saprolegniales</taxon>
        <taxon>Verrucalvaceae</taxon>
        <taxon>Aphanomyces</taxon>
    </lineage>
</organism>